<dbReference type="GO" id="GO:0070761">
    <property type="term" value="C:pre-snoRNP complex"/>
    <property type="evidence" value="ECO:0007669"/>
    <property type="project" value="TreeGrafter"/>
</dbReference>
<dbReference type="FunFam" id="3.30.60.190:FF:000001">
    <property type="entry name" value="box C/D snoRNA protein 1"/>
    <property type="match status" value="1"/>
</dbReference>
<comment type="function">
    <text evidence="8">Required for box C/D snoRNAs accumulation involved in snoRNA processing, snoRNA transport to the nucleolus and ribosome biogenesis.</text>
</comment>
<dbReference type="Pfam" id="PF25790">
    <property type="entry name" value="BCD1"/>
    <property type="match status" value="1"/>
</dbReference>
<keyword evidence="1" id="KW-1017">Isopeptide bond</keyword>
<keyword evidence="4" id="KW-0479">Metal-binding</keyword>
<evidence type="ECO:0000256" key="9">
    <source>
        <dbReference type="ARBA" id="ARBA00049654"/>
    </source>
</evidence>
<dbReference type="GO" id="GO:0000463">
    <property type="term" value="P:maturation of LSU-rRNA from tricistronic rRNA transcript (SSU-rRNA, 5.8S rRNA, LSU-rRNA)"/>
    <property type="evidence" value="ECO:0007669"/>
    <property type="project" value="TreeGrafter"/>
</dbReference>
<gene>
    <name evidence="16" type="ORF">B0T21DRAFT_282052</name>
</gene>
<evidence type="ECO:0000256" key="11">
    <source>
        <dbReference type="ARBA" id="ARBA00068630"/>
    </source>
</evidence>
<feature type="compositionally biased region" description="Basic and acidic residues" evidence="14">
    <location>
        <begin position="478"/>
        <end position="490"/>
    </location>
</feature>
<sequence length="507" mass="57604">MADSEVLTNLCSICHVEPPKYTCPRCKVQTCSLACSKKHKTRAECDGVRNPREFMPIHELRTPRGLDHDFNFLSSIERDRLRAEQEIVEVRRLLDPKELHPPTQAEEQKLFRKVWIGDELRFEAVDKQQQQQNDNPSNIMVRQVRRRLKNLDIDVVYMPKGMSRQRENKTSWNKRTNTINFQVEWLIYDSSSQQKPQKILYKALESTPLYSALTSAVSWHNGQLDRLSREADPDFDQQHPFKKPKPDPIPPSAIQDPATSAWSSSPYCFQHPLNSTWFSLSSSPSVETTLDEQYRSYGFYLKKGTKEAPNSRTLIPLSPDSNLTDALKGRTVVEFPTIVAIQPGVPLPALHEIGEWIPRPPPPPPQPRAAQEKNDRKRTFDKGPRGRGGRGGGRGGKRVKFEREQDTKDLVAEESDGSSDEEGQIDENQDAEMEDQPQQQRGLKMDVDENGAMVVDMGADVGVINMDDVAKAMAMDQARWEEEQERERKTVKLPGGGVLVDYGSDSD</sequence>
<dbReference type="InterPro" id="IPR007529">
    <property type="entry name" value="Znf_HIT"/>
</dbReference>
<evidence type="ECO:0000256" key="13">
    <source>
        <dbReference type="PROSITE-ProRule" id="PRU00453"/>
    </source>
</evidence>
<feature type="compositionally biased region" description="Pro residues" evidence="14">
    <location>
        <begin position="358"/>
        <end position="367"/>
    </location>
</feature>
<dbReference type="SUPFAM" id="SSF144232">
    <property type="entry name" value="HIT/MYND zinc finger-like"/>
    <property type="match status" value="1"/>
</dbReference>
<comment type="similarity">
    <text evidence="9">Belongs to the BCD1 family.</text>
</comment>
<name>A0AA40K0Z7_9PEZI</name>
<feature type="domain" description="HIT-type" evidence="15">
    <location>
        <begin position="11"/>
        <end position="45"/>
    </location>
</feature>
<proteinExistence type="inferred from homology"/>
<dbReference type="GO" id="GO:0048254">
    <property type="term" value="P:snoRNA localization"/>
    <property type="evidence" value="ECO:0007669"/>
    <property type="project" value="TreeGrafter"/>
</dbReference>
<dbReference type="EMBL" id="JAUKTV010000003">
    <property type="protein sequence ID" value="KAK0741841.1"/>
    <property type="molecule type" value="Genomic_DNA"/>
</dbReference>
<dbReference type="Pfam" id="PF04438">
    <property type="entry name" value="zf-HIT"/>
    <property type="match status" value="1"/>
</dbReference>
<evidence type="ECO:0000256" key="8">
    <source>
        <dbReference type="ARBA" id="ARBA00049598"/>
    </source>
</evidence>
<feature type="region of interest" description="Disordered" evidence="14">
    <location>
        <begin position="477"/>
        <end position="507"/>
    </location>
</feature>
<dbReference type="GO" id="GO:0005634">
    <property type="term" value="C:nucleus"/>
    <property type="evidence" value="ECO:0007669"/>
    <property type="project" value="TreeGrafter"/>
</dbReference>
<evidence type="ECO:0000259" key="15">
    <source>
        <dbReference type="PROSITE" id="PS51083"/>
    </source>
</evidence>
<keyword evidence="2" id="KW-0690">Ribosome biogenesis</keyword>
<accession>A0AA40K0Z7</accession>
<dbReference type="GO" id="GO:0000492">
    <property type="term" value="P:box C/D snoRNP assembly"/>
    <property type="evidence" value="ECO:0007669"/>
    <property type="project" value="TreeGrafter"/>
</dbReference>
<comment type="caution">
    <text evidence="16">The sequence shown here is derived from an EMBL/GenBank/DDBJ whole genome shotgun (WGS) entry which is preliminary data.</text>
</comment>
<organism evidence="16 17">
    <name type="scientific">Apiosordaria backusii</name>
    <dbReference type="NCBI Taxonomy" id="314023"/>
    <lineage>
        <taxon>Eukaryota</taxon>
        <taxon>Fungi</taxon>
        <taxon>Dikarya</taxon>
        <taxon>Ascomycota</taxon>
        <taxon>Pezizomycotina</taxon>
        <taxon>Sordariomycetes</taxon>
        <taxon>Sordariomycetidae</taxon>
        <taxon>Sordariales</taxon>
        <taxon>Lasiosphaeriaceae</taxon>
        <taxon>Apiosordaria</taxon>
    </lineage>
</organism>
<evidence type="ECO:0000256" key="5">
    <source>
        <dbReference type="ARBA" id="ARBA00022771"/>
    </source>
</evidence>
<feature type="region of interest" description="Disordered" evidence="14">
    <location>
        <begin position="353"/>
        <end position="446"/>
    </location>
</feature>
<evidence type="ECO:0000256" key="3">
    <source>
        <dbReference type="ARBA" id="ARBA00022553"/>
    </source>
</evidence>
<evidence type="ECO:0000256" key="10">
    <source>
        <dbReference type="ARBA" id="ARBA00061949"/>
    </source>
</evidence>
<evidence type="ECO:0000256" key="4">
    <source>
        <dbReference type="ARBA" id="ARBA00022723"/>
    </source>
</evidence>
<evidence type="ECO:0000256" key="1">
    <source>
        <dbReference type="ARBA" id="ARBA00022499"/>
    </source>
</evidence>
<dbReference type="AlphaFoldDB" id="A0AA40K0Z7"/>
<keyword evidence="5 13" id="KW-0863">Zinc-finger</keyword>
<feature type="compositionally biased region" description="Acidic residues" evidence="14">
    <location>
        <begin position="412"/>
        <end position="435"/>
    </location>
</feature>
<keyword evidence="17" id="KW-1185">Reference proteome</keyword>
<feature type="compositionally biased region" description="Basic and acidic residues" evidence="14">
    <location>
        <begin position="399"/>
        <end position="411"/>
    </location>
</feature>
<evidence type="ECO:0000256" key="12">
    <source>
        <dbReference type="ARBA" id="ARBA00077531"/>
    </source>
</evidence>
<dbReference type="Gene3D" id="3.30.60.190">
    <property type="match status" value="1"/>
</dbReference>
<dbReference type="PANTHER" id="PTHR13483">
    <property type="entry name" value="BOX C_D SNORNA PROTEIN 1-RELATED"/>
    <property type="match status" value="1"/>
</dbReference>
<comment type="subunit">
    <text evidence="10">Interacts with FBL, SNU13, NOP58, NUFIP1, RUVBL1, RUVBL2 and TAF9. Interacts (via HIT-type zinc finger) with the RUVBL1/RUVBL2 complex in the presence of ADP.</text>
</comment>
<keyword evidence="3" id="KW-0597">Phosphoprotein</keyword>
<dbReference type="GO" id="GO:0008270">
    <property type="term" value="F:zinc ion binding"/>
    <property type="evidence" value="ECO:0007669"/>
    <property type="project" value="UniProtKB-UniRule"/>
</dbReference>
<protein>
    <recommendedName>
        <fullName evidence="11">Box C/D snoRNA protein 1</fullName>
    </recommendedName>
    <alternativeName>
        <fullName evidence="12">Zinc finger HIT domain-containing protein 6</fullName>
    </alternativeName>
</protein>
<dbReference type="Proteomes" id="UP001172159">
    <property type="component" value="Unassembled WGS sequence"/>
</dbReference>
<dbReference type="CDD" id="cd23023">
    <property type="entry name" value="zf-HIT_BCD1"/>
    <property type="match status" value="1"/>
</dbReference>
<dbReference type="PROSITE" id="PS51083">
    <property type="entry name" value="ZF_HIT"/>
    <property type="match status" value="1"/>
</dbReference>
<dbReference type="PANTHER" id="PTHR13483:SF11">
    <property type="entry name" value="ZINC FINGER HIT DOMAIN-CONTAINING PROTEIN 3"/>
    <property type="match status" value="1"/>
</dbReference>
<evidence type="ECO:0000313" key="17">
    <source>
        <dbReference type="Proteomes" id="UP001172159"/>
    </source>
</evidence>
<evidence type="ECO:0000256" key="2">
    <source>
        <dbReference type="ARBA" id="ARBA00022517"/>
    </source>
</evidence>
<evidence type="ECO:0000256" key="6">
    <source>
        <dbReference type="ARBA" id="ARBA00022833"/>
    </source>
</evidence>
<keyword evidence="7" id="KW-0832">Ubl conjugation</keyword>
<dbReference type="InterPro" id="IPR051639">
    <property type="entry name" value="BCD1"/>
</dbReference>
<feature type="compositionally biased region" description="Basic and acidic residues" evidence="14">
    <location>
        <begin position="370"/>
        <end position="384"/>
    </location>
</feature>
<reference evidence="16" key="1">
    <citation type="submission" date="2023-06" db="EMBL/GenBank/DDBJ databases">
        <title>Genome-scale phylogeny and comparative genomics of the fungal order Sordariales.</title>
        <authorList>
            <consortium name="Lawrence Berkeley National Laboratory"/>
            <person name="Hensen N."/>
            <person name="Bonometti L."/>
            <person name="Westerberg I."/>
            <person name="Brannstrom I.O."/>
            <person name="Guillou S."/>
            <person name="Cros-Aarteil S."/>
            <person name="Calhoun S."/>
            <person name="Haridas S."/>
            <person name="Kuo A."/>
            <person name="Mondo S."/>
            <person name="Pangilinan J."/>
            <person name="Riley R."/>
            <person name="Labutti K."/>
            <person name="Andreopoulos B."/>
            <person name="Lipzen A."/>
            <person name="Chen C."/>
            <person name="Yanf M."/>
            <person name="Daum C."/>
            <person name="Ng V."/>
            <person name="Clum A."/>
            <person name="Steindorff A."/>
            <person name="Ohm R."/>
            <person name="Martin F."/>
            <person name="Silar P."/>
            <person name="Natvig D."/>
            <person name="Lalanne C."/>
            <person name="Gautier V."/>
            <person name="Ament-Velasquez S.L."/>
            <person name="Kruys A."/>
            <person name="Hutchinson M.I."/>
            <person name="Powell A.J."/>
            <person name="Barry K."/>
            <person name="Miller A.N."/>
            <person name="Grigoriev I.V."/>
            <person name="Debuchy R."/>
            <person name="Gladieux P."/>
            <person name="Thoren M.H."/>
            <person name="Johannesson H."/>
        </authorList>
    </citation>
    <scope>NUCLEOTIDE SEQUENCE</scope>
    <source>
        <strain evidence="16">CBS 540.89</strain>
    </source>
</reference>
<evidence type="ECO:0000256" key="7">
    <source>
        <dbReference type="ARBA" id="ARBA00022843"/>
    </source>
</evidence>
<keyword evidence="6" id="KW-0862">Zinc</keyword>
<dbReference type="InterPro" id="IPR057721">
    <property type="entry name" value="BCD1_alpha/beta"/>
</dbReference>
<feature type="region of interest" description="Disordered" evidence="14">
    <location>
        <begin position="232"/>
        <end position="259"/>
    </location>
</feature>
<evidence type="ECO:0000256" key="14">
    <source>
        <dbReference type="SAM" id="MobiDB-lite"/>
    </source>
</evidence>
<evidence type="ECO:0000313" key="16">
    <source>
        <dbReference type="EMBL" id="KAK0741841.1"/>
    </source>
</evidence>